<keyword evidence="2" id="KW-0812">Transmembrane</keyword>
<comment type="caution">
    <text evidence="3">The sequence shown here is derived from an EMBL/GenBank/DDBJ whole genome shotgun (WGS) entry which is preliminary data.</text>
</comment>
<feature type="transmembrane region" description="Helical" evidence="2">
    <location>
        <begin position="214"/>
        <end position="235"/>
    </location>
</feature>
<feature type="region of interest" description="Disordered" evidence="1">
    <location>
        <begin position="1"/>
        <end position="20"/>
    </location>
</feature>
<keyword evidence="2" id="KW-0472">Membrane</keyword>
<organism evidence="3 4">
    <name type="scientific">Streptomyces coerulescens</name>
    <dbReference type="NCBI Taxonomy" id="29304"/>
    <lineage>
        <taxon>Bacteria</taxon>
        <taxon>Bacillati</taxon>
        <taxon>Actinomycetota</taxon>
        <taxon>Actinomycetes</taxon>
        <taxon>Kitasatosporales</taxon>
        <taxon>Streptomycetaceae</taxon>
        <taxon>Streptomyces</taxon>
    </lineage>
</organism>
<dbReference type="RefSeq" id="WP_380864893.1">
    <property type="nucleotide sequence ID" value="NZ_JBHSKM010000046.1"/>
</dbReference>
<keyword evidence="2" id="KW-1133">Transmembrane helix</keyword>
<keyword evidence="4" id="KW-1185">Reference proteome</keyword>
<evidence type="ECO:0000256" key="2">
    <source>
        <dbReference type="SAM" id="Phobius"/>
    </source>
</evidence>
<feature type="transmembrane region" description="Helical" evidence="2">
    <location>
        <begin position="21"/>
        <end position="43"/>
    </location>
</feature>
<name>A0ABW0CWH3_STRCD</name>
<evidence type="ECO:0000313" key="4">
    <source>
        <dbReference type="Proteomes" id="UP001596263"/>
    </source>
</evidence>
<dbReference type="Proteomes" id="UP001596263">
    <property type="component" value="Unassembled WGS sequence"/>
</dbReference>
<accession>A0ABW0CWH3</accession>
<dbReference type="PANTHER" id="PTHR37314">
    <property type="entry name" value="SLR0142 PROTEIN"/>
    <property type="match status" value="1"/>
</dbReference>
<reference evidence="4" key="1">
    <citation type="journal article" date="2019" name="Int. J. Syst. Evol. Microbiol.">
        <title>The Global Catalogue of Microorganisms (GCM) 10K type strain sequencing project: providing services to taxonomists for standard genome sequencing and annotation.</title>
        <authorList>
            <consortium name="The Broad Institute Genomics Platform"/>
            <consortium name="The Broad Institute Genome Sequencing Center for Infectious Disease"/>
            <person name="Wu L."/>
            <person name="Ma J."/>
        </authorList>
    </citation>
    <scope>NUCLEOTIDE SEQUENCE [LARGE SCALE GENOMIC DNA]</scope>
    <source>
        <strain evidence="4">KCTC 42586</strain>
    </source>
</reference>
<feature type="transmembrane region" description="Helical" evidence="2">
    <location>
        <begin position="49"/>
        <end position="66"/>
    </location>
</feature>
<protein>
    <submittedName>
        <fullName evidence="3">YoaK family protein</fullName>
    </submittedName>
</protein>
<feature type="transmembrane region" description="Helical" evidence="2">
    <location>
        <begin position="106"/>
        <end position="128"/>
    </location>
</feature>
<feature type="transmembrane region" description="Helical" evidence="2">
    <location>
        <begin position="73"/>
        <end position="94"/>
    </location>
</feature>
<gene>
    <name evidence="3" type="ORF">ACFPQ9_41430</name>
</gene>
<feature type="compositionally biased region" description="Basic and acidic residues" evidence="1">
    <location>
        <begin position="1"/>
        <end position="10"/>
    </location>
</feature>
<evidence type="ECO:0000313" key="3">
    <source>
        <dbReference type="EMBL" id="MFC5220294.1"/>
    </source>
</evidence>
<evidence type="ECO:0000256" key="1">
    <source>
        <dbReference type="SAM" id="MobiDB-lite"/>
    </source>
</evidence>
<sequence>MSDQRREPAGEHPVQPPTEPGTALHLALVLLVAASGAVEAISFTALEHVFAGVMTSNLALLGMAIGRGQATGVTAAVLALTGFALGAAVTARLTRRSGDAGPGWPAPVMYCLTGEAVVLAAGAVIWAAMGGTPGQTARDALQFGAAATMGVQSAAMVAAGRAAAPTTYLTGTLATYIVRGVGAGRPNRWVPAQLAALMVGAGVSMLLLREAPGWAGVLPVALVVCAILTAAAPVIRMRRGPSGS</sequence>
<dbReference type="PANTHER" id="PTHR37314:SF4">
    <property type="entry name" value="UPF0700 TRANSMEMBRANE PROTEIN YOAK"/>
    <property type="match status" value="1"/>
</dbReference>
<dbReference type="EMBL" id="JBHSKM010000046">
    <property type="protein sequence ID" value="MFC5220294.1"/>
    <property type="molecule type" value="Genomic_DNA"/>
</dbReference>
<dbReference type="Pfam" id="PF06912">
    <property type="entry name" value="DUF1275"/>
    <property type="match status" value="1"/>
</dbReference>
<dbReference type="InterPro" id="IPR010699">
    <property type="entry name" value="DUF1275"/>
</dbReference>
<feature type="transmembrane region" description="Helical" evidence="2">
    <location>
        <begin position="189"/>
        <end position="208"/>
    </location>
</feature>
<proteinExistence type="predicted"/>